<dbReference type="PROSITE" id="PS01186">
    <property type="entry name" value="EGF_2"/>
    <property type="match status" value="1"/>
</dbReference>
<dbReference type="PANTHER" id="PTHR24027">
    <property type="entry name" value="CADHERIN-23"/>
    <property type="match status" value="1"/>
</dbReference>
<sequence length="1180" mass="131527">MRDDLDIFLRQRVSENITSGTQLELHGFVAHYRKTKERPRNLTFKILHESDKERHFDIGQQDGVLRVAKALDREKIAEYKLVIEARDLGGNSGNTSAVIEVLDVNDNAPVLHPVNGFTVDENGKVPLFVGIITATDADGPGNRDPFLMEYVSKGPLSDAFELTFDQNLDNGWGGMKIVATKPLDREGPYGKEIFLPIKVSDSGSPRMSALRNFRIEIGDVNDNPMTDGQSVIYVYDYEGHLSTTIIGRAFVEDLDDWDYEDKIFTMVSGHTSFSVETNGLIVMHAGTEPGVYNIMVSVNDRRRGEHASANVTVILERLKDDAVQNSGSFIIKGMNPEEFLASKRVPRDSSSPYQSLRRYLAFLLDVPEDRVQIFSVKSYWPDDYDAQMFNEKFTEVHFAAYNSPYMSSVYLNGILQMTRNALEKQLDPQGAVRIVQINIDPCADEKYCPTGGCVKRFRIEKDPILINSNRTSLLGINLTVDAQCSCPQPSVPQRCVREACGNGGICHNVKKSNQTIGFFCECRASGRGPRCEGRSRSFGPEGYIWLKPIVSCDNFTISFEFATRSSNAVLLYNGPMTAQEPHKINSIDLILVQIIAGHLTVHVNLGSGMKKFQLNNTQAPTVNDGDWHTVHIFLQRGARVVTVLLDKCQQDTKQCQVSGPTYGSNEQINVDTPLQLGGVAKVDGTAAPIENSESLDGCIRNLYIGGELYDLINVLKSENSEPGCKHTESYCDTNAFQGPRFNSLCHEGECVASFNGDARCVCDVGWTGDRCEKQSYWKTFKKGAYVNYSLKKLDLLSKSWTKIRLMFVRGDDEDSDDGQLFRIQDAQGTKSSIINLLAGRVGYEFSTSTPGESVSVDGSPDARFAAHRLPEEYHIYAVSNVQNSFVDYDPHKFLLGHGSNIKSGQIGVRNDEEFNGCFRELVFNDNHFEIGESNHIAHAQSEHNVEDGCKFISSCKSGLVACRYPMICQDFWKGGFCTCPSNAKPIWHRSGDGTLEGCQESTAALRLGITNGAVAAILISLLTLIVLVLILVVYSRRRRKPPSIQEDLISRENVRGYNEEGGGEEDQYNYNIGPLRKPVLPTEDWPQGTPIVSDSGRPKPKHRRPEGDLDTFIRDRLRDARRDPMAPPFDELRSYGVEKDNLDRISLSSLSTDGESDIDQETVRSWGPKFSRIADAYGHN</sequence>
<accession>A0A915JC44</accession>
<evidence type="ECO:0000256" key="13">
    <source>
        <dbReference type="SAM" id="MobiDB-lite"/>
    </source>
</evidence>
<evidence type="ECO:0000256" key="8">
    <source>
        <dbReference type="ARBA" id="ARBA00023157"/>
    </source>
</evidence>
<dbReference type="GO" id="GO:0005509">
    <property type="term" value="F:calcium ion binding"/>
    <property type="evidence" value="ECO:0007669"/>
    <property type="project" value="UniProtKB-UniRule"/>
</dbReference>
<dbReference type="InterPro" id="IPR039808">
    <property type="entry name" value="Cadherin"/>
</dbReference>
<dbReference type="InterPro" id="IPR001791">
    <property type="entry name" value="Laminin_G"/>
</dbReference>
<dbReference type="GO" id="GO:0016339">
    <property type="term" value="P:calcium-dependent cell-cell adhesion via plasma membrane cell adhesion molecules"/>
    <property type="evidence" value="ECO:0007669"/>
    <property type="project" value="TreeGrafter"/>
</dbReference>
<dbReference type="GO" id="GO:0008013">
    <property type="term" value="F:beta-catenin binding"/>
    <property type="evidence" value="ECO:0007669"/>
    <property type="project" value="TreeGrafter"/>
</dbReference>
<dbReference type="PROSITE" id="PS50026">
    <property type="entry name" value="EGF_3"/>
    <property type="match status" value="2"/>
</dbReference>
<evidence type="ECO:0000256" key="5">
    <source>
        <dbReference type="ARBA" id="ARBA00022837"/>
    </source>
</evidence>
<feature type="domain" description="EGF-like" evidence="16">
    <location>
        <begin position="736"/>
        <end position="772"/>
    </location>
</feature>
<dbReference type="Pfam" id="PF24811">
    <property type="entry name" value="Ig_Shg"/>
    <property type="match status" value="1"/>
</dbReference>
<protein>
    <submittedName>
        <fullName evidence="19">Uncharacterized protein</fullName>
    </submittedName>
</protein>
<dbReference type="PROSITE" id="PS00022">
    <property type="entry name" value="EGF_1"/>
    <property type="match status" value="2"/>
</dbReference>
<evidence type="ECO:0000256" key="11">
    <source>
        <dbReference type="RuleBase" id="RU003318"/>
    </source>
</evidence>
<comment type="caution">
    <text evidence="10">Lacks conserved residue(s) required for the propagation of feature annotation.</text>
</comment>
<keyword evidence="10" id="KW-0245">EGF-like domain</keyword>
<dbReference type="PRINTS" id="PR00205">
    <property type="entry name" value="CADHERIN"/>
</dbReference>
<evidence type="ECO:0000256" key="1">
    <source>
        <dbReference type="ARBA" id="ARBA00004167"/>
    </source>
</evidence>
<dbReference type="GO" id="GO:0007043">
    <property type="term" value="P:cell-cell junction assembly"/>
    <property type="evidence" value="ECO:0007669"/>
    <property type="project" value="TreeGrafter"/>
</dbReference>
<dbReference type="GO" id="GO:0005912">
    <property type="term" value="C:adherens junction"/>
    <property type="evidence" value="ECO:0007669"/>
    <property type="project" value="TreeGrafter"/>
</dbReference>
<feature type="domain" description="Laminin G" evidence="15">
    <location>
        <begin position="533"/>
        <end position="724"/>
    </location>
</feature>
<dbReference type="GO" id="GO:0016477">
    <property type="term" value="P:cell migration"/>
    <property type="evidence" value="ECO:0007669"/>
    <property type="project" value="TreeGrafter"/>
</dbReference>
<feature type="domain" description="Cadherin" evidence="17">
    <location>
        <begin position="13"/>
        <end position="111"/>
    </location>
</feature>
<dbReference type="InterPro" id="IPR020894">
    <property type="entry name" value="Cadherin_CS"/>
</dbReference>
<dbReference type="InterPro" id="IPR013320">
    <property type="entry name" value="ConA-like_dom_sf"/>
</dbReference>
<keyword evidence="6 14" id="KW-1133">Transmembrane helix</keyword>
<organism evidence="18 19">
    <name type="scientific">Romanomermis culicivorax</name>
    <name type="common">Nematode worm</name>
    <dbReference type="NCBI Taxonomy" id="13658"/>
    <lineage>
        <taxon>Eukaryota</taxon>
        <taxon>Metazoa</taxon>
        <taxon>Ecdysozoa</taxon>
        <taxon>Nematoda</taxon>
        <taxon>Enoplea</taxon>
        <taxon>Dorylaimia</taxon>
        <taxon>Mermithida</taxon>
        <taxon>Mermithoidea</taxon>
        <taxon>Mermithidae</taxon>
        <taxon>Romanomermis</taxon>
    </lineage>
</organism>
<dbReference type="SMART" id="SM00181">
    <property type="entry name" value="EGF"/>
    <property type="match status" value="2"/>
</dbReference>
<dbReference type="InterPro" id="IPR002126">
    <property type="entry name" value="Cadherin-like_dom"/>
</dbReference>
<dbReference type="InterPro" id="IPR056448">
    <property type="entry name" value="EGF_Hmr-1"/>
</dbReference>
<dbReference type="GO" id="GO:0016342">
    <property type="term" value="C:catenin complex"/>
    <property type="evidence" value="ECO:0007669"/>
    <property type="project" value="TreeGrafter"/>
</dbReference>
<dbReference type="Gene3D" id="2.10.25.10">
    <property type="entry name" value="Laminin"/>
    <property type="match status" value="1"/>
</dbReference>
<dbReference type="Proteomes" id="UP000887565">
    <property type="component" value="Unplaced"/>
</dbReference>
<dbReference type="GO" id="GO:0000902">
    <property type="term" value="P:cell morphogenesis"/>
    <property type="evidence" value="ECO:0007669"/>
    <property type="project" value="TreeGrafter"/>
</dbReference>
<evidence type="ECO:0000256" key="2">
    <source>
        <dbReference type="ARBA" id="ARBA00022692"/>
    </source>
</evidence>
<dbReference type="InterPro" id="IPR027397">
    <property type="entry name" value="Catenin-bd_sf"/>
</dbReference>
<keyword evidence="18" id="KW-1185">Reference proteome</keyword>
<dbReference type="CDD" id="cd11304">
    <property type="entry name" value="Cadherin_repeat"/>
    <property type="match status" value="2"/>
</dbReference>
<dbReference type="GO" id="GO:0044331">
    <property type="term" value="P:cell-cell adhesion mediated by cadherin"/>
    <property type="evidence" value="ECO:0007669"/>
    <property type="project" value="TreeGrafter"/>
</dbReference>
<dbReference type="Pfam" id="PF00028">
    <property type="entry name" value="Cadherin"/>
    <property type="match status" value="1"/>
</dbReference>
<keyword evidence="8 10" id="KW-1015">Disulfide bond</keyword>
<evidence type="ECO:0000256" key="12">
    <source>
        <dbReference type="RuleBase" id="RU004357"/>
    </source>
</evidence>
<keyword evidence="3" id="KW-0732">Signal</keyword>
<evidence type="ECO:0000259" key="17">
    <source>
        <dbReference type="PROSITE" id="PS50268"/>
    </source>
</evidence>
<dbReference type="GO" id="GO:0007156">
    <property type="term" value="P:homophilic cell adhesion via plasma membrane adhesion molecules"/>
    <property type="evidence" value="ECO:0007669"/>
    <property type="project" value="InterPro"/>
</dbReference>
<keyword evidence="2 11" id="KW-0812">Transmembrane</keyword>
<dbReference type="Pfam" id="PF00054">
    <property type="entry name" value="Laminin_G_1"/>
    <property type="match status" value="1"/>
</dbReference>
<feature type="region of interest" description="Disordered" evidence="13">
    <location>
        <begin position="1081"/>
        <end position="1110"/>
    </location>
</feature>
<evidence type="ECO:0000256" key="7">
    <source>
        <dbReference type="ARBA" id="ARBA00023136"/>
    </source>
</evidence>
<evidence type="ECO:0000256" key="3">
    <source>
        <dbReference type="ARBA" id="ARBA00022729"/>
    </source>
</evidence>
<dbReference type="GO" id="GO:0045296">
    <property type="term" value="F:cadherin binding"/>
    <property type="evidence" value="ECO:0007669"/>
    <property type="project" value="TreeGrafter"/>
</dbReference>
<proteinExistence type="predicted"/>
<feature type="disulfide bond" evidence="10">
    <location>
        <begin position="762"/>
        <end position="771"/>
    </location>
</feature>
<evidence type="ECO:0000256" key="10">
    <source>
        <dbReference type="PROSITE-ProRule" id="PRU00076"/>
    </source>
</evidence>
<dbReference type="SUPFAM" id="SSF49313">
    <property type="entry name" value="Cadherin-like"/>
    <property type="match status" value="3"/>
</dbReference>
<dbReference type="Pfam" id="PF01049">
    <property type="entry name" value="CADH_Y-type_LIR"/>
    <property type="match status" value="1"/>
</dbReference>
<feature type="domain" description="Cadherin" evidence="17">
    <location>
        <begin position="111"/>
        <end position="226"/>
    </location>
</feature>
<dbReference type="InterPro" id="IPR015919">
    <property type="entry name" value="Cadherin-like_sf"/>
</dbReference>
<dbReference type="PANTHER" id="PTHR24027:SF422">
    <property type="entry name" value="CADHERIN DOMAIN-CONTAINING PROTEIN"/>
    <property type="match status" value="1"/>
</dbReference>
<evidence type="ECO:0000259" key="15">
    <source>
        <dbReference type="PROSITE" id="PS50025"/>
    </source>
</evidence>
<dbReference type="AlphaFoldDB" id="A0A915JC44"/>
<dbReference type="PROSITE" id="PS50268">
    <property type="entry name" value="CADHERIN_2"/>
    <property type="match status" value="2"/>
</dbReference>
<feature type="transmembrane region" description="Helical" evidence="14">
    <location>
        <begin position="1013"/>
        <end position="1034"/>
    </location>
</feature>
<dbReference type="CDD" id="cd00054">
    <property type="entry name" value="EGF_CA"/>
    <property type="match status" value="1"/>
</dbReference>
<dbReference type="Gene3D" id="4.10.900.10">
    <property type="entry name" value="TCF3-CBD (Catenin binding domain)"/>
    <property type="match status" value="1"/>
</dbReference>
<evidence type="ECO:0000256" key="6">
    <source>
        <dbReference type="ARBA" id="ARBA00022989"/>
    </source>
</evidence>
<dbReference type="CDD" id="cd00110">
    <property type="entry name" value="LamG"/>
    <property type="match status" value="1"/>
</dbReference>
<evidence type="ECO:0000256" key="9">
    <source>
        <dbReference type="PROSITE-ProRule" id="PRU00043"/>
    </source>
</evidence>
<reference evidence="19" key="1">
    <citation type="submission" date="2022-11" db="UniProtKB">
        <authorList>
            <consortium name="WormBaseParasite"/>
        </authorList>
    </citation>
    <scope>IDENTIFICATION</scope>
</reference>
<dbReference type="Pfam" id="PF24613">
    <property type="entry name" value="EGF_Hmr-1"/>
    <property type="match status" value="1"/>
</dbReference>
<evidence type="ECO:0000256" key="14">
    <source>
        <dbReference type="SAM" id="Phobius"/>
    </source>
</evidence>
<evidence type="ECO:0000256" key="4">
    <source>
        <dbReference type="ARBA" id="ARBA00022737"/>
    </source>
</evidence>
<dbReference type="Gene3D" id="2.60.40.60">
    <property type="entry name" value="Cadherins"/>
    <property type="match status" value="2"/>
</dbReference>
<keyword evidence="11" id="KW-0130">Cell adhesion</keyword>
<dbReference type="Gene3D" id="2.60.120.200">
    <property type="match status" value="1"/>
</dbReference>
<evidence type="ECO:0000313" key="18">
    <source>
        <dbReference type="Proteomes" id="UP000887565"/>
    </source>
</evidence>
<name>A0A915JC44_ROMCU</name>
<dbReference type="InterPro" id="IPR000742">
    <property type="entry name" value="EGF"/>
</dbReference>
<dbReference type="WBParaSite" id="nRc.2.0.1.t24073-RA">
    <property type="protein sequence ID" value="nRc.2.0.1.t24073-RA"/>
    <property type="gene ID" value="nRc.2.0.1.g24073"/>
</dbReference>
<dbReference type="SUPFAM" id="SSF49899">
    <property type="entry name" value="Concanavalin A-like lectins/glucanases"/>
    <property type="match status" value="2"/>
</dbReference>
<comment type="subcellular location">
    <subcellularLocation>
        <location evidence="11">Cell membrane</location>
        <topology evidence="11">Single-pass type I membrane protein</topology>
    </subcellularLocation>
    <subcellularLocation>
        <location evidence="1">Membrane</location>
        <topology evidence="1">Single-pass membrane protein</topology>
    </subcellularLocation>
</comment>
<keyword evidence="4" id="KW-0677">Repeat</keyword>
<evidence type="ECO:0000259" key="16">
    <source>
        <dbReference type="PROSITE" id="PS50026"/>
    </source>
</evidence>
<dbReference type="SMART" id="SM00112">
    <property type="entry name" value="CA"/>
    <property type="match status" value="2"/>
</dbReference>
<dbReference type="PROSITE" id="PS00232">
    <property type="entry name" value="CADHERIN_1"/>
    <property type="match status" value="1"/>
</dbReference>
<evidence type="ECO:0000313" key="19">
    <source>
        <dbReference type="WBParaSite" id="nRc.2.0.1.t24073-RA"/>
    </source>
</evidence>
<dbReference type="InterPro" id="IPR056370">
    <property type="entry name" value="Shg-like_Ig-like"/>
</dbReference>
<dbReference type="GO" id="GO:0009887">
    <property type="term" value="P:animal organ morphogenesis"/>
    <property type="evidence" value="ECO:0007669"/>
    <property type="project" value="UniProtKB-ARBA"/>
</dbReference>
<dbReference type="SMART" id="SM00282">
    <property type="entry name" value="LamG"/>
    <property type="match status" value="1"/>
</dbReference>
<comment type="function">
    <text evidence="12">Cadherins are calcium-dependent cell adhesion proteins.</text>
</comment>
<keyword evidence="5 9" id="KW-0106">Calcium</keyword>
<dbReference type="InterPro" id="IPR000233">
    <property type="entry name" value="Cadherin_Y-type_LIR"/>
</dbReference>
<feature type="domain" description="EGF-like" evidence="16">
    <location>
        <begin position="491"/>
        <end position="532"/>
    </location>
</feature>
<dbReference type="PROSITE" id="PS50025">
    <property type="entry name" value="LAM_G_DOMAIN"/>
    <property type="match status" value="1"/>
</dbReference>
<dbReference type="GO" id="GO:0034332">
    <property type="term" value="P:adherens junction organization"/>
    <property type="evidence" value="ECO:0007669"/>
    <property type="project" value="TreeGrafter"/>
</dbReference>
<feature type="disulfide bond" evidence="10">
    <location>
        <begin position="522"/>
        <end position="531"/>
    </location>
</feature>
<dbReference type="OMA" id="DDEPHEY"/>
<keyword evidence="7 14" id="KW-0472">Membrane</keyword>